<reference evidence="1" key="1">
    <citation type="journal article" date="2018" name="Genome Biol. Evol.">
        <title>Genomics and development of Lentinus tigrinus, a white-rot wood-decaying mushroom with dimorphic fruiting bodies.</title>
        <authorList>
            <person name="Wu B."/>
            <person name="Xu Z."/>
            <person name="Knudson A."/>
            <person name="Carlson A."/>
            <person name="Chen N."/>
            <person name="Kovaka S."/>
            <person name="LaButti K."/>
            <person name="Lipzen A."/>
            <person name="Pennachio C."/>
            <person name="Riley R."/>
            <person name="Schakwitz W."/>
            <person name="Umezawa K."/>
            <person name="Ohm R.A."/>
            <person name="Grigoriev I.V."/>
            <person name="Nagy L.G."/>
            <person name="Gibbons J."/>
            <person name="Hibbett D."/>
        </authorList>
    </citation>
    <scope>NUCLEOTIDE SEQUENCE [LARGE SCALE GENOMIC DNA]</scope>
    <source>
        <strain evidence="1">ALCF2SS1-6</strain>
    </source>
</reference>
<name>A0A5C2RVB3_9APHY</name>
<protein>
    <submittedName>
        <fullName evidence="1">Uncharacterized protein</fullName>
    </submittedName>
</protein>
<evidence type="ECO:0000313" key="1">
    <source>
        <dbReference type="EMBL" id="RPD55254.1"/>
    </source>
</evidence>
<dbReference type="AlphaFoldDB" id="A0A5C2RVB3"/>
<gene>
    <name evidence="1" type="ORF">L227DRAFT_615535</name>
</gene>
<dbReference type="OrthoDB" id="2752529at2759"/>
<keyword evidence="2" id="KW-1185">Reference proteome</keyword>
<evidence type="ECO:0000313" key="2">
    <source>
        <dbReference type="Proteomes" id="UP000313359"/>
    </source>
</evidence>
<dbReference type="EMBL" id="ML122297">
    <property type="protein sequence ID" value="RPD55254.1"/>
    <property type="molecule type" value="Genomic_DNA"/>
</dbReference>
<accession>A0A5C2RVB3</accession>
<sequence>MYPAPFPLARLSPTFCQDVVIAISAHLDIDCLLTLRAASRVGDQLLAAEITTRCRKLFRGMLDDYEAFVRELDMTSSVIGSTAALRLLYPSTPQPDEIHVFTPNKLFFHVAAYLVHCEHFALCIPPHASGRRGHFAKLTKNGGTIKLVQSPSASPLEPIVRHWHTGLFAYVSARRFCVPYSSLTSQRHGLINPRSLLNYTHIPHSVREKIHDWKGERWRFTTMMKMTRWSRAQCRGVASIVCAAARRYFGDASCLGGPTLSLDDQEVPTYPYDALEEWTVLWWRSGETYGQACHCEAHVIDPGYRVCLRVTLV</sequence>
<proteinExistence type="predicted"/>
<organism evidence="1 2">
    <name type="scientific">Lentinus tigrinus ALCF2SS1-6</name>
    <dbReference type="NCBI Taxonomy" id="1328759"/>
    <lineage>
        <taxon>Eukaryota</taxon>
        <taxon>Fungi</taxon>
        <taxon>Dikarya</taxon>
        <taxon>Basidiomycota</taxon>
        <taxon>Agaricomycotina</taxon>
        <taxon>Agaricomycetes</taxon>
        <taxon>Polyporales</taxon>
        <taxon>Polyporaceae</taxon>
        <taxon>Lentinus</taxon>
    </lineage>
</organism>
<dbReference type="Proteomes" id="UP000313359">
    <property type="component" value="Unassembled WGS sequence"/>
</dbReference>